<evidence type="ECO:0000256" key="1">
    <source>
        <dbReference type="SAM" id="MobiDB-lite"/>
    </source>
</evidence>
<feature type="region of interest" description="Disordered" evidence="1">
    <location>
        <begin position="155"/>
        <end position="177"/>
    </location>
</feature>
<feature type="region of interest" description="Disordered" evidence="1">
    <location>
        <begin position="193"/>
        <end position="214"/>
    </location>
</feature>
<dbReference type="EMBL" id="JAUJYN010000009">
    <property type="protein sequence ID" value="KAK1264348.1"/>
    <property type="molecule type" value="Genomic_DNA"/>
</dbReference>
<feature type="compositionally biased region" description="Basic residues" evidence="1">
    <location>
        <begin position="41"/>
        <end position="50"/>
    </location>
</feature>
<reference evidence="2" key="2">
    <citation type="submission" date="2023-06" db="EMBL/GenBank/DDBJ databases">
        <authorList>
            <person name="Ma L."/>
            <person name="Liu K.-W."/>
            <person name="Li Z."/>
            <person name="Hsiao Y.-Y."/>
            <person name="Qi Y."/>
            <person name="Fu T."/>
            <person name="Tang G."/>
            <person name="Zhang D."/>
            <person name="Sun W.-H."/>
            <person name="Liu D.-K."/>
            <person name="Li Y."/>
            <person name="Chen G.-Z."/>
            <person name="Liu X.-D."/>
            <person name="Liao X.-Y."/>
            <person name="Jiang Y.-T."/>
            <person name="Yu X."/>
            <person name="Hao Y."/>
            <person name="Huang J."/>
            <person name="Zhao X.-W."/>
            <person name="Ke S."/>
            <person name="Chen Y.-Y."/>
            <person name="Wu W.-L."/>
            <person name="Hsu J.-L."/>
            <person name="Lin Y.-F."/>
            <person name="Huang M.-D."/>
            <person name="Li C.-Y."/>
            <person name="Huang L."/>
            <person name="Wang Z.-W."/>
            <person name="Zhao X."/>
            <person name="Zhong W.-Y."/>
            <person name="Peng D.-H."/>
            <person name="Ahmad S."/>
            <person name="Lan S."/>
            <person name="Zhang J.-S."/>
            <person name="Tsai W.-C."/>
            <person name="Van De Peer Y."/>
            <person name="Liu Z.-J."/>
        </authorList>
    </citation>
    <scope>NUCLEOTIDE SEQUENCE</scope>
    <source>
        <strain evidence="2">SCP</strain>
        <tissue evidence="2">Leaves</tissue>
    </source>
</reference>
<protein>
    <submittedName>
        <fullName evidence="2">Uncharacterized protein</fullName>
    </submittedName>
</protein>
<keyword evidence="3" id="KW-1185">Reference proteome</keyword>
<name>A0AAV9AJN3_ACOGR</name>
<feature type="region of interest" description="Disordered" evidence="1">
    <location>
        <begin position="26"/>
        <end position="102"/>
    </location>
</feature>
<dbReference type="Proteomes" id="UP001179952">
    <property type="component" value="Unassembled WGS sequence"/>
</dbReference>
<reference evidence="2" key="1">
    <citation type="journal article" date="2023" name="Nat. Commun.">
        <title>Diploid and tetraploid genomes of Acorus and the evolution of monocots.</title>
        <authorList>
            <person name="Ma L."/>
            <person name="Liu K.W."/>
            <person name="Li Z."/>
            <person name="Hsiao Y.Y."/>
            <person name="Qi Y."/>
            <person name="Fu T."/>
            <person name="Tang G.D."/>
            <person name="Zhang D."/>
            <person name="Sun W.H."/>
            <person name="Liu D.K."/>
            <person name="Li Y."/>
            <person name="Chen G.Z."/>
            <person name="Liu X.D."/>
            <person name="Liao X.Y."/>
            <person name="Jiang Y.T."/>
            <person name="Yu X."/>
            <person name="Hao Y."/>
            <person name="Huang J."/>
            <person name="Zhao X.W."/>
            <person name="Ke S."/>
            <person name="Chen Y.Y."/>
            <person name="Wu W.L."/>
            <person name="Hsu J.L."/>
            <person name="Lin Y.F."/>
            <person name="Huang M.D."/>
            <person name="Li C.Y."/>
            <person name="Huang L."/>
            <person name="Wang Z.W."/>
            <person name="Zhao X."/>
            <person name="Zhong W.Y."/>
            <person name="Peng D.H."/>
            <person name="Ahmad S."/>
            <person name="Lan S."/>
            <person name="Zhang J.S."/>
            <person name="Tsai W.C."/>
            <person name="Van de Peer Y."/>
            <person name="Liu Z.J."/>
        </authorList>
    </citation>
    <scope>NUCLEOTIDE SEQUENCE</scope>
    <source>
        <strain evidence="2">SCP</strain>
    </source>
</reference>
<proteinExistence type="predicted"/>
<comment type="caution">
    <text evidence="2">The sequence shown here is derived from an EMBL/GenBank/DDBJ whole genome shotgun (WGS) entry which is preliminary data.</text>
</comment>
<feature type="compositionally biased region" description="Low complexity" evidence="1">
    <location>
        <begin position="60"/>
        <end position="81"/>
    </location>
</feature>
<feature type="compositionally biased region" description="Acidic residues" evidence="1">
    <location>
        <begin position="159"/>
        <end position="177"/>
    </location>
</feature>
<accession>A0AAV9AJN3</accession>
<dbReference type="AlphaFoldDB" id="A0AAV9AJN3"/>
<gene>
    <name evidence="2" type="ORF">QJS04_geneDACA021192</name>
</gene>
<feature type="compositionally biased region" description="Low complexity" evidence="1">
    <location>
        <begin position="201"/>
        <end position="212"/>
    </location>
</feature>
<evidence type="ECO:0000313" key="2">
    <source>
        <dbReference type="EMBL" id="KAK1264348.1"/>
    </source>
</evidence>
<sequence length="297" mass="34220">MKGRGGVHPPDLLVCFPSRAHLALMPKPICSPSRPTDPFPKRHPHHHNPSRRGQASPLFKTKSSSKPSTSSSSEIEEPTSPKVTCAGQIRVKTSKPTRPKTRNWASVMEEMERLRRHQKRPHWLDSVGLKKDVMQFLNVLRGLRFNMRCFGSFHGHVDSDDDDDDNDDEEDEEKDNEEVGAFSKWFMVLQENESSDKETQQKQQQQQQQEQESCVAPSNALLLMRCRSAPPKGWLEEEEEKEKVVVLKEEEEKEKDLERLVLMSYAPDFFKVSSDIAKETWVVGRTDGLVRSRSWKR</sequence>
<dbReference type="PANTHER" id="PTHR33448">
    <property type="entry name" value="CHLOROPLAST PROTEIN HCF243-RELATED"/>
    <property type="match status" value="1"/>
</dbReference>
<evidence type="ECO:0000313" key="3">
    <source>
        <dbReference type="Proteomes" id="UP001179952"/>
    </source>
</evidence>
<feature type="compositionally biased region" description="Basic residues" evidence="1">
    <location>
        <begin position="92"/>
        <end position="101"/>
    </location>
</feature>
<dbReference type="PANTHER" id="PTHR33448:SF3">
    <property type="entry name" value="OS09G0370000 PROTEIN"/>
    <property type="match status" value="1"/>
</dbReference>
<organism evidence="2 3">
    <name type="scientific">Acorus gramineus</name>
    <name type="common">Dwarf sweet flag</name>
    <dbReference type="NCBI Taxonomy" id="55184"/>
    <lineage>
        <taxon>Eukaryota</taxon>
        <taxon>Viridiplantae</taxon>
        <taxon>Streptophyta</taxon>
        <taxon>Embryophyta</taxon>
        <taxon>Tracheophyta</taxon>
        <taxon>Spermatophyta</taxon>
        <taxon>Magnoliopsida</taxon>
        <taxon>Liliopsida</taxon>
        <taxon>Acoraceae</taxon>
        <taxon>Acorus</taxon>
    </lineage>
</organism>